<reference evidence="2" key="1">
    <citation type="submission" date="2021-04" db="EMBL/GenBank/DDBJ databases">
        <authorList>
            <consortium name="Molecular Ecology Group"/>
        </authorList>
    </citation>
    <scope>NUCLEOTIDE SEQUENCE</scope>
</reference>
<evidence type="ECO:0000256" key="1">
    <source>
        <dbReference type="SAM" id="MobiDB-lite"/>
    </source>
</evidence>
<dbReference type="EMBL" id="CAJHNH020001024">
    <property type="protein sequence ID" value="CAG5121137.1"/>
    <property type="molecule type" value="Genomic_DNA"/>
</dbReference>
<evidence type="ECO:0000313" key="2">
    <source>
        <dbReference type="EMBL" id="CAG5121137.1"/>
    </source>
</evidence>
<dbReference type="Proteomes" id="UP000678393">
    <property type="component" value="Unassembled WGS sequence"/>
</dbReference>
<dbReference type="AlphaFoldDB" id="A0A8S3YVG4"/>
<organism evidence="2 3">
    <name type="scientific">Candidula unifasciata</name>
    <dbReference type="NCBI Taxonomy" id="100452"/>
    <lineage>
        <taxon>Eukaryota</taxon>
        <taxon>Metazoa</taxon>
        <taxon>Spiralia</taxon>
        <taxon>Lophotrochozoa</taxon>
        <taxon>Mollusca</taxon>
        <taxon>Gastropoda</taxon>
        <taxon>Heterobranchia</taxon>
        <taxon>Euthyneura</taxon>
        <taxon>Panpulmonata</taxon>
        <taxon>Eupulmonata</taxon>
        <taxon>Stylommatophora</taxon>
        <taxon>Helicina</taxon>
        <taxon>Helicoidea</taxon>
        <taxon>Geomitridae</taxon>
        <taxon>Candidula</taxon>
    </lineage>
</organism>
<sequence length="366" mass="40674">MEQLSAPSSSEQNVQRLAAKSSYAADILKNVVAMAEDWQKIYKKVNRYMQQVKLIVTWKRGCAALKMVGSASKTVGSVLVVAAPLHPKLRLAVKVGHKLWKLGAGLKILTAVGNMLRDLWQAGCRQSVLEFVTATALLTRNLGVFGELIRDLQDCVQPFCSSNITQTSDQVLSLLKPFVPQDQLQYVTHVVNIIFHSNSYSPLFDLILTSPDLGGERSNTVQLLQEIESFRFTEFVQQGGSHFLVAIGSFLHVSRELLDFLDGFQKVTEQDCRFLYECLTRFNQESLGVLQAATVLTHLGHVRAQHVSPVIKFSHHSSTHPQPHNSSTHPNNSSNHPHNSSTHPQTHNSSNHPHNSSTHPHNISTT</sequence>
<keyword evidence="3" id="KW-1185">Reference proteome</keyword>
<feature type="compositionally biased region" description="Low complexity" evidence="1">
    <location>
        <begin position="319"/>
        <end position="366"/>
    </location>
</feature>
<proteinExistence type="predicted"/>
<accession>A0A8S3YVG4</accession>
<gene>
    <name evidence="2" type="ORF">CUNI_LOCUS6695</name>
</gene>
<name>A0A8S3YVG4_9EUPU</name>
<evidence type="ECO:0000313" key="3">
    <source>
        <dbReference type="Proteomes" id="UP000678393"/>
    </source>
</evidence>
<feature type="region of interest" description="Disordered" evidence="1">
    <location>
        <begin position="313"/>
        <end position="366"/>
    </location>
</feature>
<comment type="caution">
    <text evidence="2">The sequence shown here is derived from an EMBL/GenBank/DDBJ whole genome shotgun (WGS) entry which is preliminary data.</text>
</comment>
<protein>
    <submittedName>
        <fullName evidence="2">Uncharacterized protein</fullName>
    </submittedName>
</protein>
<dbReference type="OrthoDB" id="6149103at2759"/>